<keyword evidence="3" id="KW-0732">Signal</keyword>
<name>A0ABR2UL24_9PEZI</name>
<dbReference type="InterPro" id="IPR052282">
    <property type="entry name" value="Starch-active_LPMO"/>
</dbReference>
<dbReference type="EMBL" id="JARVKF010000418">
    <property type="protein sequence ID" value="KAK9415198.1"/>
    <property type="molecule type" value="Genomic_DNA"/>
</dbReference>
<evidence type="ECO:0000256" key="3">
    <source>
        <dbReference type="SAM" id="SignalP"/>
    </source>
</evidence>
<evidence type="ECO:0008006" key="6">
    <source>
        <dbReference type="Google" id="ProtNLM"/>
    </source>
</evidence>
<gene>
    <name evidence="4" type="ORF">SUNI508_02046</name>
</gene>
<evidence type="ECO:0000313" key="5">
    <source>
        <dbReference type="Proteomes" id="UP001408356"/>
    </source>
</evidence>
<keyword evidence="2" id="KW-0186">Copper</keyword>
<proteinExistence type="predicted"/>
<comment type="caution">
    <text evidence="4">The sequence shown here is derived from an EMBL/GenBank/DDBJ whole genome shotgun (WGS) entry which is preliminary data.</text>
</comment>
<feature type="signal peptide" evidence="3">
    <location>
        <begin position="1"/>
        <end position="20"/>
    </location>
</feature>
<protein>
    <recommendedName>
        <fullName evidence="6">Chitin-binding type-4 domain-containing protein</fullName>
    </recommendedName>
</protein>
<sequence length="187" mass="20372">MMDGLVKIAALASLATGVLGHAVMQTPQPRVTGPKQMELCGSAVTTALEKDITGPIEDAVAKDDGTYDCNAYLCRGYQYEDNTDNVYNYTVGEFLSFQINLVAGHHPGWSNLSAVDLATNTVIGDPLKSFDEWPITGSNDDIDFNATIPDGLSESCSEAGQCVLQWYWWSDSNSQTYESCLDFYIVS</sequence>
<feature type="chain" id="PRO_5047089815" description="Chitin-binding type-4 domain-containing protein" evidence="3">
    <location>
        <begin position="21"/>
        <end position="187"/>
    </location>
</feature>
<reference evidence="4 5" key="1">
    <citation type="journal article" date="2024" name="J. Plant Pathol.">
        <title>Sequence and assembly of the genome of Seiridium unicorne, isolate CBS 538.82, causal agent of cypress canker disease.</title>
        <authorList>
            <person name="Scali E."/>
            <person name="Rocca G.D."/>
            <person name="Danti R."/>
            <person name="Garbelotto M."/>
            <person name="Barberini S."/>
            <person name="Baroncelli R."/>
            <person name="Emiliani G."/>
        </authorList>
    </citation>
    <scope>NUCLEOTIDE SEQUENCE [LARGE SCALE GENOMIC DNA]</scope>
    <source>
        <strain evidence="4 5">BM-138-508</strain>
    </source>
</reference>
<dbReference type="PANTHER" id="PTHR36575:SF2">
    <property type="entry name" value="CHITIN-BINDING TYPE-4 DOMAIN-CONTAINING PROTEIN-RELATED"/>
    <property type="match status" value="1"/>
</dbReference>
<comment type="cofactor">
    <cofactor evidence="1">
        <name>Cu(2+)</name>
        <dbReference type="ChEBI" id="CHEBI:29036"/>
    </cofactor>
</comment>
<accession>A0ABR2UL24</accession>
<organism evidence="4 5">
    <name type="scientific">Seiridium unicorne</name>
    <dbReference type="NCBI Taxonomy" id="138068"/>
    <lineage>
        <taxon>Eukaryota</taxon>
        <taxon>Fungi</taxon>
        <taxon>Dikarya</taxon>
        <taxon>Ascomycota</taxon>
        <taxon>Pezizomycotina</taxon>
        <taxon>Sordariomycetes</taxon>
        <taxon>Xylariomycetidae</taxon>
        <taxon>Amphisphaeriales</taxon>
        <taxon>Sporocadaceae</taxon>
        <taxon>Seiridium</taxon>
    </lineage>
</organism>
<evidence type="ECO:0000313" key="4">
    <source>
        <dbReference type="EMBL" id="KAK9415198.1"/>
    </source>
</evidence>
<dbReference type="Proteomes" id="UP001408356">
    <property type="component" value="Unassembled WGS sequence"/>
</dbReference>
<dbReference type="PANTHER" id="PTHR36575">
    <property type="entry name" value="BINDING PROTEIN, PUTATIVE (AFU_ORTHOLOGUE AFUA_1G14430)-RELATED"/>
    <property type="match status" value="1"/>
</dbReference>
<evidence type="ECO:0000256" key="1">
    <source>
        <dbReference type="ARBA" id="ARBA00001973"/>
    </source>
</evidence>
<keyword evidence="5" id="KW-1185">Reference proteome</keyword>
<dbReference type="Gene3D" id="2.70.50.70">
    <property type="match status" value="1"/>
</dbReference>
<evidence type="ECO:0000256" key="2">
    <source>
        <dbReference type="ARBA" id="ARBA00023008"/>
    </source>
</evidence>